<dbReference type="SUPFAM" id="SSF53098">
    <property type="entry name" value="Ribonuclease H-like"/>
    <property type="match status" value="1"/>
</dbReference>
<evidence type="ECO:0000313" key="1">
    <source>
        <dbReference type="EMBL" id="ABC33282.1"/>
    </source>
</evidence>
<evidence type="ECO:0008006" key="3">
    <source>
        <dbReference type="Google" id="ProtNLM"/>
    </source>
</evidence>
<sequence>MAQNQPKASLPAIIDVEASGFGRGSYPIEVGFIRADGFSYCSLIKPQPTWTEWDESAQQAHGVSRQTLAARGKDARDVARDLNAQLAGQTIYSDAWGQDFAWLSLLFAEAGVPMEFKVEPLSMLMSETQKSVWGATRARVEQMLGLPRHRASGDARILQMTYHWSSGSEQCRSQHAALGAA</sequence>
<gene>
    <name evidence="1" type="ordered locus">HCH_06649</name>
</gene>
<dbReference type="KEGG" id="hch:HCH_06649"/>
<dbReference type="RefSeq" id="WP_011400334.1">
    <property type="nucleotide sequence ID" value="NC_007645.1"/>
</dbReference>
<dbReference type="AlphaFoldDB" id="Q2S7U2"/>
<dbReference type="Proteomes" id="UP000000238">
    <property type="component" value="Chromosome"/>
</dbReference>
<organism evidence="1 2">
    <name type="scientific">Hahella chejuensis (strain KCTC 2396)</name>
    <dbReference type="NCBI Taxonomy" id="349521"/>
    <lineage>
        <taxon>Bacteria</taxon>
        <taxon>Pseudomonadati</taxon>
        <taxon>Pseudomonadota</taxon>
        <taxon>Gammaproteobacteria</taxon>
        <taxon>Oceanospirillales</taxon>
        <taxon>Hahellaceae</taxon>
        <taxon>Hahella</taxon>
    </lineage>
</organism>
<evidence type="ECO:0000313" key="2">
    <source>
        <dbReference type="Proteomes" id="UP000000238"/>
    </source>
</evidence>
<protein>
    <recommendedName>
        <fullName evidence="3">Exonuclease domain-containing protein</fullName>
    </recommendedName>
</protein>
<proteinExistence type="predicted"/>
<reference evidence="1 2" key="1">
    <citation type="journal article" date="2005" name="Nucleic Acids Res.">
        <title>Genomic blueprint of Hahella chejuensis, a marine microbe producing an algicidal agent.</title>
        <authorList>
            <person name="Jeong H."/>
            <person name="Yim J.H."/>
            <person name="Lee C."/>
            <person name="Choi S.-H."/>
            <person name="Park Y.K."/>
            <person name="Yoon S.H."/>
            <person name="Hur C.-G."/>
            <person name="Kang H.-Y."/>
            <person name="Kim D."/>
            <person name="Lee H.H."/>
            <person name="Park K.H."/>
            <person name="Park S.-H."/>
            <person name="Park H.-S."/>
            <person name="Lee H.K."/>
            <person name="Oh T.K."/>
            <person name="Kim J.F."/>
        </authorList>
    </citation>
    <scope>NUCLEOTIDE SEQUENCE [LARGE SCALE GENOMIC DNA]</scope>
    <source>
        <strain evidence="1 2">KCTC 2396</strain>
    </source>
</reference>
<dbReference type="Gene3D" id="3.30.420.10">
    <property type="entry name" value="Ribonuclease H-like superfamily/Ribonuclease H"/>
    <property type="match status" value="1"/>
</dbReference>
<name>Q2S7U2_HAHCH</name>
<dbReference type="eggNOG" id="COG0847">
    <property type="taxonomic scope" value="Bacteria"/>
</dbReference>
<dbReference type="InterPro" id="IPR012337">
    <property type="entry name" value="RNaseH-like_sf"/>
</dbReference>
<dbReference type="HOGENOM" id="CLU_117593_0_0_6"/>
<accession>Q2S7U2</accession>
<dbReference type="EMBL" id="CP000155">
    <property type="protein sequence ID" value="ABC33282.1"/>
    <property type="molecule type" value="Genomic_DNA"/>
</dbReference>
<dbReference type="OrthoDB" id="5705783at2"/>
<keyword evidence="2" id="KW-1185">Reference proteome</keyword>
<dbReference type="STRING" id="349521.HCH_06649"/>
<dbReference type="InterPro" id="IPR036397">
    <property type="entry name" value="RNaseH_sf"/>
</dbReference>
<dbReference type="GO" id="GO:0003676">
    <property type="term" value="F:nucleic acid binding"/>
    <property type="evidence" value="ECO:0007669"/>
    <property type="project" value="InterPro"/>
</dbReference>